<accession>A0A7J9M8J6</accession>
<reference evidence="1 2" key="1">
    <citation type="journal article" date="2019" name="Genome Biol. Evol.">
        <title>Insights into the evolution of the New World diploid cottons (Gossypium, subgenus Houzingenia) based on genome sequencing.</title>
        <authorList>
            <person name="Grover C.E."/>
            <person name="Arick M.A. 2nd"/>
            <person name="Thrash A."/>
            <person name="Conover J.L."/>
            <person name="Sanders W.S."/>
            <person name="Peterson D.G."/>
            <person name="Frelichowski J.E."/>
            <person name="Scheffler J.A."/>
            <person name="Scheffler B.E."/>
            <person name="Wendel J.F."/>
        </authorList>
    </citation>
    <scope>NUCLEOTIDE SEQUENCE [LARGE SCALE GENOMIC DNA]</scope>
    <source>
        <strain evidence="1">1</strain>
        <tissue evidence="1">Leaf</tissue>
    </source>
</reference>
<name>A0A7J9M8J6_GOSSC</name>
<comment type="caution">
    <text evidence="1">The sequence shown here is derived from an EMBL/GenBank/DDBJ whole genome shotgun (WGS) entry which is preliminary data.</text>
</comment>
<evidence type="ECO:0000313" key="2">
    <source>
        <dbReference type="Proteomes" id="UP000593576"/>
    </source>
</evidence>
<organism evidence="1 2">
    <name type="scientific">Gossypium schwendimanii</name>
    <name type="common">Cotton</name>
    <dbReference type="NCBI Taxonomy" id="34291"/>
    <lineage>
        <taxon>Eukaryota</taxon>
        <taxon>Viridiplantae</taxon>
        <taxon>Streptophyta</taxon>
        <taxon>Embryophyta</taxon>
        <taxon>Tracheophyta</taxon>
        <taxon>Spermatophyta</taxon>
        <taxon>Magnoliopsida</taxon>
        <taxon>eudicotyledons</taxon>
        <taxon>Gunneridae</taxon>
        <taxon>Pentapetalae</taxon>
        <taxon>rosids</taxon>
        <taxon>malvids</taxon>
        <taxon>Malvales</taxon>
        <taxon>Malvaceae</taxon>
        <taxon>Malvoideae</taxon>
        <taxon>Gossypium</taxon>
    </lineage>
</organism>
<dbReference type="AlphaFoldDB" id="A0A7J9M8J6"/>
<proteinExistence type="predicted"/>
<dbReference type="EMBL" id="JABFAF010000009">
    <property type="protein sequence ID" value="MBA0867442.1"/>
    <property type="molecule type" value="Genomic_DNA"/>
</dbReference>
<evidence type="ECO:0000313" key="1">
    <source>
        <dbReference type="EMBL" id="MBA0867442.1"/>
    </source>
</evidence>
<dbReference type="OrthoDB" id="1744872at2759"/>
<dbReference type="Proteomes" id="UP000593576">
    <property type="component" value="Unassembled WGS sequence"/>
</dbReference>
<keyword evidence="2" id="KW-1185">Reference proteome</keyword>
<gene>
    <name evidence="1" type="ORF">Goshw_030383</name>
</gene>
<protein>
    <submittedName>
        <fullName evidence="1">Uncharacterized protein</fullName>
    </submittedName>
</protein>
<sequence length="24" mass="2765">MVTGCACIQMDPFKMMEVFLRQGE</sequence>